<evidence type="ECO:0000313" key="1">
    <source>
        <dbReference type="EMBL" id="SDK07509.1"/>
    </source>
</evidence>
<sequence>MVLTEIATGWTECIPVRTRNSGNVIMAIKQARSRFP</sequence>
<dbReference type="AlphaFoldDB" id="A0A1G8YXC2"/>
<dbReference type="EMBL" id="FNEE01000011">
    <property type="protein sequence ID" value="SDK07509.1"/>
    <property type="molecule type" value="Genomic_DNA"/>
</dbReference>
<reference evidence="2" key="1">
    <citation type="submission" date="2016-10" db="EMBL/GenBank/DDBJ databases">
        <authorList>
            <person name="Varghese N."/>
            <person name="Submissions S."/>
        </authorList>
    </citation>
    <scope>NUCLEOTIDE SEQUENCE [LARGE SCALE GENOMIC DNA]</scope>
    <source>
        <strain evidence="2">CGMCC 1.11022</strain>
    </source>
</reference>
<evidence type="ECO:0000313" key="2">
    <source>
        <dbReference type="Proteomes" id="UP000198894"/>
    </source>
</evidence>
<organism evidence="1 2">
    <name type="scientific">Mesorhizobium muleiense</name>
    <dbReference type="NCBI Taxonomy" id="1004279"/>
    <lineage>
        <taxon>Bacteria</taxon>
        <taxon>Pseudomonadati</taxon>
        <taxon>Pseudomonadota</taxon>
        <taxon>Alphaproteobacteria</taxon>
        <taxon>Hyphomicrobiales</taxon>
        <taxon>Phyllobacteriaceae</taxon>
        <taxon>Mesorhizobium</taxon>
    </lineage>
</organism>
<name>A0A1G8YXC2_9HYPH</name>
<dbReference type="Proteomes" id="UP000198894">
    <property type="component" value="Unassembled WGS sequence"/>
</dbReference>
<accession>A0A1G8YXC2</accession>
<gene>
    <name evidence="1" type="ORF">SAMN05428953_111111</name>
</gene>
<evidence type="ECO:0008006" key="3">
    <source>
        <dbReference type="Google" id="ProtNLM"/>
    </source>
</evidence>
<protein>
    <recommendedName>
        <fullName evidence="3">Transposase</fullName>
    </recommendedName>
</protein>
<proteinExistence type="predicted"/>
<keyword evidence="2" id="KW-1185">Reference proteome</keyword>